<feature type="modified residue" description="N6-(pyridoxal phosphate)lysine" evidence="2">
    <location>
        <position position="51"/>
    </location>
</feature>
<evidence type="ECO:0000256" key="2">
    <source>
        <dbReference type="HAMAP-Rule" id="MF_03225"/>
    </source>
</evidence>
<dbReference type="InterPro" id="IPR001608">
    <property type="entry name" value="Ala_racemase_N"/>
</dbReference>
<reference evidence="6" key="1">
    <citation type="journal article" date="2022" name="bioRxiv">
        <title>Genomics of Preaxostyla Flagellates Illuminates Evolutionary Transitions and the Path Towards Mitochondrial Loss.</title>
        <authorList>
            <person name="Novak L.V.F."/>
            <person name="Treitli S.C."/>
            <person name="Pyrih J."/>
            <person name="Halakuc P."/>
            <person name="Pipaliya S.V."/>
            <person name="Vacek V."/>
            <person name="Brzon O."/>
            <person name="Soukal P."/>
            <person name="Eme L."/>
            <person name="Dacks J.B."/>
            <person name="Karnkowska A."/>
            <person name="Elias M."/>
            <person name="Hampl V."/>
        </authorList>
    </citation>
    <scope>NUCLEOTIDE SEQUENCE</scope>
    <source>
        <strain evidence="6">RCP-MX</strain>
    </source>
</reference>
<evidence type="ECO:0000313" key="7">
    <source>
        <dbReference type="Proteomes" id="UP001141327"/>
    </source>
</evidence>
<evidence type="ECO:0000256" key="4">
    <source>
        <dbReference type="SAM" id="MobiDB-lite"/>
    </source>
</evidence>
<proteinExistence type="inferred from homology"/>
<comment type="caution">
    <text evidence="6">The sequence shown here is derived from an EMBL/GenBank/DDBJ whole genome shotgun (WGS) entry which is preliminary data.</text>
</comment>
<dbReference type="Proteomes" id="UP001141327">
    <property type="component" value="Unassembled WGS sequence"/>
</dbReference>
<feature type="region of interest" description="Disordered" evidence="4">
    <location>
        <begin position="131"/>
        <end position="160"/>
    </location>
</feature>
<organism evidence="6 7">
    <name type="scientific">Paratrimastix pyriformis</name>
    <dbReference type="NCBI Taxonomy" id="342808"/>
    <lineage>
        <taxon>Eukaryota</taxon>
        <taxon>Metamonada</taxon>
        <taxon>Preaxostyla</taxon>
        <taxon>Paratrimastigidae</taxon>
        <taxon>Paratrimastix</taxon>
    </lineage>
</organism>
<feature type="domain" description="Alanine racemase N-terminal" evidence="5">
    <location>
        <begin position="176"/>
        <end position="286"/>
    </location>
</feature>
<dbReference type="SUPFAM" id="SSF51419">
    <property type="entry name" value="PLP-binding barrel"/>
    <property type="match status" value="2"/>
</dbReference>
<evidence type="ECO:0000256" key="3">
    <source>
        <dbReference type="RuleBase" id="RU004514"/>
    </source>
</evidence>
<name>A0ABQ8URF6_9EUKA</name>
<keyword evidence="7" id="KW-1185">Reference proteome</keyword>
<dbReference type="EMBL" id="JAPMOS010000009">
    <property type="protein sequence ID" value="KAJ4461046.1"/>
    <property type="molecule type" value="Genomic_DNA"/>
</dbReference>
<dbReference type="Gene3D" id="3.20.20.10">
    <property type="entry name" value="Alanine racemase"/>
    <property type="match status" value="1"/>
</dbReference>
<evidence type="ECO:0000259" key="5">
    <source>
        <dbReference type="Pfam" id="PF01168"/>
    </source>
</evidence>
<dbReference type="PANTHER" id="PTHR10146:SF14">
    <property type="entry name" value="PYRIDOXAL PHOSPHATE HOMEOSTASIS PROTEIN"/>
    <property type="match status" value="1"/>
</dbReference>
<dbReference type="CDD" id="cd06822">
    <property type="entry name" value="PLPDE_III_YBL036c_euk"/>
    <property type="match status" value="1"/>
</dbReference>
<gene>
    <name evidence="6" type="ORF">PAPYR_2488</name>
</gene>
<sequence length="316" mass="33948">MSTPQPALTTETPEVTPEDVRANLISVRNRVEALAQELQLAKMPTLVAVSKFKPVSLIRAAYDAGQRHFGENYVQELEEKAPLLPRDIHWHLIGHLQSNKVSVVHIPNLAFIESVDSIKLANKLDSAMSKHRPSAPARCLSQPPPPLKQALEPSSPLTPMPVVRKGVTPASEDATAMDRLKVMVQVLTSDEERKNGVEMGAACIELCRYIRTSCPNLELLGLMTIGAPGDMGAFTSLVACRLEVAQALGLAPESLELSMGMSHDFPEAIRAGSTNVRVGTTIFGARHMTHAAAGMLPPAHPAPVPVHPTASAEAPM</sequence>
<dbReference type="InterPro" id="IPR029066">
    <property type="entry name" value="PLP-binding_barrel"/>
</dbReference>
<comment type="function">
    <text evidence="2">Pyridoxal 5'-phosphate (PLP)-binding protein, which may be involved in intracellular homeostatic regulation of pyridoxal 5'-phosphate (PLP), the active form of vitamin B6.</text>
</comment>
<dbReference type="Pfam" id="PF01168">
    <property type="entry name" value="Ala_racemase_N"/>
    <property type="match status" value="1"/>
</dbReference>
<dbReference type="HAMAP" id="MF_02087">
    <property type="entry name" value="PLP_homeostasis"/>
    <property type="match status" value="1"/>
</dbReference>
<accession>A0ABQ8URF6</accession>
<keyword evidence="1 2" id="KW-0663">Pyridoxal phosphate</keyword>
<dbReference type="PANTHER" id="PTHR10146">
    <property type="entry name" value="PROLINE SYNTHETASE CO-TRANSCRIBED BACTERIAL HOMOLOG PROTEIN"/>
    <property type="match status" value="1"/>
</dbReference>
<dbReference type="InterPro" id="IPR011078">
    <property type="entry name" value="PyrdxlP_homeostasis"/>
</dbReference>
<evidence type="ECO:0000313" key="6">
    <source>
        <dbReference type="EMBL" id="KAJ4461046.1"/>
    </source>
</evidence>
<protein>
    <recommendedName>
        <fullName evidence="2">Pyridoxal phosphate homeostasis protein</fullName>
        <shortName evidence="2">PLP homeostasis protein</shortName>
    </recommendedName>
</protein>
<comment type="similarity">
    <text evidence="2 3">Belongs to the pyridoxal phosphate-binding protein YggS/PROSC family.</text>
</comment>
<evidence type="ECO:0000256" key="1">
    <source>
        <dbReference type="ARBA" id="ARBA00022898"/>
    </source>
</evidence>